<feature type="transmembrane region" description="Helical" evidence="1">
    <location>
        <begin position="235"/>
        <end position="253"/>
    </location>
</feature>
<feature type="transmembrane region" description="Helical" evidence="1">
    <location>
        <begin position="77"/>
        <end position="98"/>
    </location>
</feature>
<accession>A0ABW1C9H9</accession>
<evidence type="ECO:0000313" key="2">
    <source>
        <dbReference type="EMBL" id="MFC5822077.1"/>
    </source>
</evidence>
<feature type="transmembrane region" description="Helical" evidence="1">
    <location>
        <begin position="134"/>
        <end position="155"/>
    </location>
</feature>
<gene>
    <name evidence="2" type="ORF">ACFPUY_43950</name>
</gene>
<keyword evidence="1" id="KW-1133">Transmembrane helix</keyword>
<reference evidence="3" key="1">
    <citation type="journal article" date="2019" name="Int. J. Syst. Evol. Microbiol.">
        <title>The Global Catalogue of Microorganisms (GCM) 10K type strain sequencing project: providing services to taxonomists for standard genome sequencing and annotation.</title>
        <authorList>
            <consortium name="The Broad Institute Genomics Platform"/>
            <consortium name="The Broad Institute Genome Sequencing Center for Infectious Disease"/>
            <person name="Wu L."/>
            <person name="Ma J."/>
        </authorList>
    </citation>
    <scope>NUCLEOTIDE SEQUENCE [LARGE SCALE GENOMIC DNA]</scope>
    <source>
        <strain evidence="3">CGMCC 4.7106</strain>
    </source>
</reference>
<proteinExistence type="predicted"/>
<comment type="caution">
    <text evidence="2">The sequence shown here is derived from an EMBL/GenBank/DDBJ whole genome shotgun (WGS) entry which is preliminary data.</text>
</comment>
<dbReference type="RefSeq" id="WP_219551790.1">
    <property type="nucleotide sequence ID" value="NZ_JAHKRN010000080.1"/>
</dbReference>
<evidence type="ECO:0000313" key="3">
    <source>
        <dbReference type="Proteomes" id="UP001596096"/>
    </source>
</evidence>
<keyword evidence="1" id="KW-0472">Membrane</keyword>
<dbReference type="Proteomes" id="UP001596096">
    <property type="component" value="Unassembled WGS sequence"/>
</dbReference>
<evidence type="ECO:0008006" key="4">
    <source>
        <dbReference type="Google" id="ProtNLM"/>
    </source>
</evidence>
<feature type="transmembrane region" description="Helical" evidence="1">
    <location>
        <begin position="161"/>
        <end position="179"/>
    </location>
</feature>
<keyword evidence="3" id="KW-1185">Reference proteome</keyword>
<protein>
    <recommendedName>
        <fullName evidence="4">ABC transporter permease</fullName>
    </recommendedName>
</protein>
<dbReference type="EMBL" id="JBHSNW010000048">
    <property type="protein sequence ID" value="MFC5822077.1"/>
    <property type="molecule type" value="Genomic_DNA"/>
</dbReference>
<feature type="transmembrane region" description="Helical" evidence="1">
    <location>
        <begin position="51"/>
        <end position="71"/>
    </location>
</feature>
<sequence>MSSDALSGHGPAVRPEDLKMAEIWLTGHGLPDVRPTPLLAVRLAVRRRARLANAILPAGLFIGAALAYVSGESGLHAMVPVLILIVLVVGMLLAQALLDRWVRRVDRRAGEALPRRTAHLAQPGWQALLGRPRAVFIVATFAGATALVVSALTVQDADARYAALVVLVGVAGAGAGIVLQLRDLLARPIVAEDEASLTADVIMRIEDAREAGMPTVPWSLPVVLIFGAAPLWWKVASIALVIIGMIALIVITTRTPSSVTTARRVMSLS</sequence>
<keyword evidence="1" id="KW-0812">Transmembrane</keyword>
<organism evidence="2 3">
    <name type="scientific">Nonomuraea harbinensis</name>
    <dbReference type="NCBI Taxonomy" id="1286938"/>
    <lineage>
        <taxon>Bacteria</taxon>
        <taxon>Bacillati</taxon>
        <taxon>Actinomycetota</taxon>
        <taxon>Actinomycetes</taxon>
        <taxon>Streptosporangiales</taxon>
        <taxon>Streptosporangiaceae</taxon>
        <taxon>Nonomuraea</taxon>
    </lineage>
</organism>
<evidence type="ECO:0000256" key="1">
    <source>
        <dbReference type="SAM" id="Phobius"/>
    </source>
</evidence>
<name>A0ABW1C9H9_9ACTN</name>